<keyword evidence="2" id="KW-1185">Reference proteome</keyword>
<proteinExistence type="predicted"/>
<reference evidence="1 2" key="1">
    <citation type="submission" date="2020-02" db="EMBL/GenBank/DDBJ databases">
        <authorList>
            <person name="Ferguson B K."/>
        </authorList>
    </citation>
    <scope>NUCLEOTIDE SEQUENCE [LARGE SCALE GENOMIC DNA]</scope>
</reference>
<evidence type="ECO:0000313" key="2">
    <source>
        <dbReference type="Proteomes" id="UP000479000"/>
    </source>
</evidence>
<dbReference type="EMBL" id="CADCXU010010208">
    <property type="protein sequence ID" value="CAB0000940.1"/>
    <property type="molecule type" value="Genomic_DNA"/>
</dbReference>
<sequence>MSATCMDQGQEPQQFTCSTISFHSRPRFHQIRMPEHKANRYLISTSTNPFPTLVTFNVNGIISNP</sequence>
<feature type="non-terminal residue" evidence="1">
    <location>
        <position position="65"/>
    </location>
</feature>
<accession>A0A6H5GDG7</accession>
<dbReference type="AlphaFoldDB" id="A0A6H5GDG7"/>
<name>A0A6H5GDG7_9HEMI</name>
<gene>
    <name evidence="1" type="ORF">NTEN_LOCUS6727</name>
</gene>
<organism evidence="1 2">
    <name type="scientific">Nesidiocoris tenuis</name>
    <dbReference type="NCBI Taxonomy" id="355587"/>
    <lineage>
        <taxon>Eukaryota</taxon>
        <taxon>Metazoa</taxon>
        <taxon>Ecdysozoa</taxon>
        <taxon>Arthropoda</taxon>
        <taxon>Hexapoda</taxon>
        <taxon>Insecta</taxon>
        <taxon>Pterygota</taxon>
        <taxon>Neoptera</taxon>
        <taxon>Paraneoptera</taxon>
        <taxon>Hemiptera</taxon>
        <taxon>Heteroptera</taxon>
        <taxon>Panheteroptera</taxon>
        <taxon>Cimicomorpha</taxon>
        <taxon>Miridae</taxon>
        <taxon>Dicyphina</taxon>
        <taxon>Nesidiocoris</taxon>
    </lineage>
</organism>
<protein>
    <submittedName>
        <fullName evidence="1">Uncharacterized protein</fullName>
    </submittedName>
</protein>
<evidence type="ECO:0000313" key="1">
    <source>
        <dbReference type="EMBL" id="CAB0000940.1"/>
    </source>
</evidence>
<dbReference type="Proteomes" id="UP000479000">
    <property type="component" value="Unassembled WGS sequence"/>
</dbReference>